<dbReference type="InParanoid" id="B2W416"/>
<dbReference type="EMBL" id="DS231618">
    <property type="protein sequence ID" value="EDU48123.1"/>
    <property type="molecule type" value="Genomic_DNA"/>
</dbReference>
<dbReference type="HOGENOM" id="CLU_3107480_0_0_1"/>
<evidence type="ECO:0000313" key="2">
    <source>
        <dbReference type="Proteomes" id="UP000001471"/>
    </source>
</evidence>
<proteinExistence type="predicted"/>
<protein>
    <submittedName>
        <fullName evidence="1">Uncharacterized protein</fullName>
    </submittedName>
</protein>
<dbReference type="Proteomes" id="UP000001471">
    <property type="component" value="Unassembled WGS sequence"/>
</dbReference>
<gene>
    <name evidence="1" type="ORF">PTRG_05216</name>
</gene>
<organism evidence="1 2">
    <name type="scientific">Pyrenophora tritici-repentis (strain Pt-1C-BFP)</name>
    <name type="common">Wheat tan spot fungus</name>
    <name type="synonym">Drechslera tritici-repentis</name>
    <dbReference type="NCBI Taxonomy" id="426418"/>
    <lineage>
        <taxon>Eukaryota</taxon>
        <taxon>Fungi</taxon>
        <taxon>Dikarya</taxon>
        <taxon>Ascomycota</taxon>
        <taxon>Pezizomycotina</taxon>
        <taxon>Dothideomycetes</taxon>
        <taxon>Pleosporomycetidae</taxon>
        <taxon>Pleosporales</taxon>
        <taxon>Pleosporineae</taxon>
        <taxon>Pleosporaceae</taxon>
        <taxon>Pyrenophora</taxon>
    </lineage>
</organism>
<sequence length="51" mass="5840">MASLGWTKSTVQSPKTGLVLGELERLPSPPRSSFPLLPHPSIHYYYYYYPI</sequence>
<dbReference type="AlphaFoldDB" id="B2W416"/>
<evidence type="ECO:0000313" key="1">
    <source>
        <dbReference type="EMBL" id="EDU48123.1"/>
    </source>
</evidence>
<name>B2W416_PYRTR</name>
<accession>B2W416</accession>
<reference evidence="2" key="1">
    <citation type="journal article" date="2013" name="G3 (Bethesda)">
        <title>Comparative genomics of a plant-pathogenic fungus, Pyrenophora tritici-repentis, reveals transduplication and the impact of repeat elements on pathogenicity and population divergence.</title>
        <authorList>
            <person name="Manning V.A."/>
            <person name="Pandelova I."/>
            <person name="Dhillon B."/>
            <person name="Wilhelm L.J."/>
            <person name="Goodwin S.B."/>
            <person name="Berlin A.M."/>
            <person name="Figueroa M."/>
            <person name="Freitag M."/>
            <person name="Hane J.K."/>
            <person name="Henrissat B."/>
            <person name="Holman W.H."/>
            <person name="Kodira C.D."/>
            <person name="Martin J."/>
            <person name="Oliver R.P."/>
            <person name="Robbertse B."/>
            <person name="Schackwitz W."/>
            <person name="Schwartz D.C."/>
            <person name="Spatafora J.W."/>
            <person name="Turgeon B.G."/>
            <person name="Yandava C."/>
            <person name="Young S."/>
            <person name="Zhou S."/>
            <person name="Zeng Q."/>
            <person name="Grigoriev I.V."/>
            <person name="Ma L.-J."/>
            <person name="Ciuffetti L.M."/>
        </authorList>
    </citation>
    <scope>NUCLEOTIDE SEQUENCE [LARGE SCALE GENOMIC DNA]</scope>
    <source>
        <strain evidence="2">Pt-1C-BFP</strain>
    </source>
</reference>